<dbReference type="STRING" id="145388.A0A0D2MWE1"/>
<evidence type="ECO:0000259" key="2">
    <source>
        <dbReference type="PROSITE" id="PS50828"/>
    </source>
</evidence>
<feature type="domain" description="Smr" evidence="2">
    <location>
        <begin position="3"/>
        <end position="95"/>
    </location>
</feature>
<dbReference type="InterPro" id="IPR036063">
    <property type="entry name" value="Smr_dom_sf"/>
</dbReference>
<dbReference type="Gene3D" id="3.30.1370.110">
    <property type="match status" value="1"/>
</dbReference>
<name>A0A0D2MWE1_9CHLO</name>
<dbReference type="EMBL" id="KK100606">
    <property type="protein sequence ID" value="KIZ04792.1"/>
    <property type="molecule type" value="Genomic_DNA"/>
</dbReference>
<accession>A0A0D2MWE1</accession>
<feature type="region of interest" description="Disordered" evidence="1">
    <location>
        <begin position="24"/>
        <end position="48"/>
    </location>
</feature>
<protein>
    <recommendedName>
        <fullName evidence="2">Smr domain-containing protein</fullName>
    </recommendedName>
</protein>
<feature type="non-terminal residue" evidence="3">
    <location>
        <position position="1"/>
    </location>
</feature>
<dbReference type="PANTHER" id="PTHR47812:SF2">
    <property type="entry name" value="SMR (SMALL MUTS RELATED) DOMAIN-CONTAINING PROTEIN"/>
    <property type="match status" value="1"/>
</dbReference>
<dbReference type="Proteomes" id="UP000054498">
    <property type="component" value="Unassembled WGS sequence"/>
</dbReference>
<sequence>WELDLHGLYVSEATEALRQRLQLLQRQPPGPAQPAPTGSAAAGHPTRGRALRVIVGRGNHSSGGEASLPRAVAAWLDDAGLRHRLVGGSIEVAVRPLPLPRRR</sequence>
<dbReference type="RefSeq" id="XP_013903811.1">
    <property type="nucleotide sequence ID" value="XM_014048357.1"/>
</dbReference>
<gene>
    <name evidence="3" type="ORF">MNEG_3172</name>
</gene>
<dbReference type="Pfam" id="PF01713">
    <property type="entry name" value="Smr"/>
    <property type="match status" value="1"/>
</dbReference>
<dbReference type="SMART" id="SM00463">
    <property type="entry name" value="SMR"/>
    <property type="match status" value="1"/>
</dbReference>
<evidence type="ECO:0000313" key="3">
    <source>
        <dbReference type="EMBL" id="KIZ04792.1"/>
    </source>
</evidence>
<evidence type="ECO:0000256" key="1">
    <source>
        <dbReference type="SAM" id="MobiDB-lite"/>
    </source>
</evidence>
<dbReference type="KEGG" id="mng:MNEG_3172"/>
<dbReference type="InterPro" id="IPR002625">
    <property type="entry name" value="Smr_dom"/>
</dbReference>
<dbReference type="PROSITE" id="PS50828">
    <property type="entry name" value="SMR"/>
    <property type="match status" value="1"/>
</dbReference>
<dbReference type="SUPFAM" id="SSF160443">
    <property type="entry name" value="SMR domain-like"/>
    <property type="match status" value="1"/>
</dbReference>
<dbReference type="AlphaFoldDB" id="A0A0D2MWE1"/>
<evidence type="ECO:0000313" key="4">
    <source>
        <dbReference type="Proteomes" id="UP000054498"/>
    </source>
</evidence>
<dbReference type="PANTHER" id="PTHR47812">
    <property type="entry name" value="SMR (SMALL MUTS RELATED) DOMAIN-CONTAINING PROTEIN"/>
    <property type="match status" value="1"/>
</dbReference>
<keyword evidence="4" id="KW-1185">Reference proteome</keyword>
<dbReference type="OrthoDB" id="3231855at2759"/>
<proteinExistence type="predicted"/>
<reference evidence="3 4" key="1">
    <citation type="journal article" date="2013" name="BMC Genomics">
        <title>Reconstruction of the lipid metabolism for the microalga Monoraphidium neglectum from its genome sequence reveals characteristics suitable for biofuel production.</title>
        <authorList>
            <person name="Bogen C."/>
            <person name="Al-Dilaimi A."/>
            <person name="Albersmeier A."/>
            <person name="Wichmann J."/>
            <person name="Grundmann M."/>
            <person name="Rupp O."/>
            <person name="Lauersen K.J."/>
            <person name="Blifernez-Klassen O."/>
            <person name="Kalinowski J."/>
            <person name="Goesmann A."/>
            <person name="Mussgnug J.H."/>
            <person name="Kruse O."/>
        </authorList>
    </citation>
    <scope>NUCLEOTIDE SEQUENCE [LARGE SCALE GENOMIC DNA]</scope>
    <source>
        <strain evidence="3 4">SAG 48.87</strain>
    </source>
</reference>
<dbReference type="GeneID" id="25736050"/>
<organism evidence="3 4">
    <name type="scientific">Monoraphidium neglectum</name>
    <dbReference type="NCBI Taxonomy" id="145388"/>
    <lineage>
        <taxon>Eukaryota</taxon>
        <taxon>Viridiplantae</taxon>
        <taxon>Chlorophyta</taxon>
        <taxon>core chlorophytes</taxon>
        <taxon>Chlorophyceae</taxon>
        <taxon>CS clade</taxon>
        <taxon>Sphaeropleales</taxon>
        <taxon>Selenastraceae</taxon>
        <taxon>Monoraphidium</taxon>
    </lineage>
</organism>